<dbReference type="AlphaFoldDB" id="A0A4R6ID57"/>
<keyword evidence="7" id="KW-1185">Reference proteome</keyword>
<name>A0A4R6ID57_9SPHI</name>
<dbReference type="GO" id="GO:0006355">
    <property type="term" value="P:regulation of DNA-templated transcription"/>
    <property type="evidence" value="ECO:0007669"/>
    <property type="project" value="InterPro"/>
</dbReference>
<dbReference type="Pfam" id="PF00072">
    <property type="entry name" value="Response_reg"/>
    <property type="match status" value="1"/>
</dbReference>
<dbReference type="SMART" id="SM00448">
    <property type="entry name" value="REC"/>
    <property type="match status" value="1"/>
</dbReference>
<organism evidence="6 7">
    <name type="scientific">Pedobacter duraquae</name>
    <dbReference type="NCBI Taxonomy" id="425511"/>
    <lineage>
        <taxon>Bacteria</taxon>
        <taxon>Pseudomonadati</taxon>
        <taxon>Bacteroidota</taxon>
        <taxon>Sphingobacteriia</taxon>
        <taxon>Sphingobacteriales</taxon>
        <taxon>Sphingobacteriaceae</taxon>
        <taxon>Pedobacter</taxon>
    </lineage>
</organism>
<dbReference type="CDD" id="cd06170">
    <property type="entry name" value="LuxR_C_like"/>
    <property type="match status" value="1"/>
</dbReference>
<dbReference type="Proteomes" id="UP000295499">
    <property type="component" value="Unassembled WGS sequence"/>
</dbReference>
<dbReference type="SUPFAM" id="SSF52172">
    <property type="entry name" value="CheY-like"/>
    <property type="match status" value="1"/>
</dbReference>
<dbReference type="Gene3D" id="3.40.50.2300">
    <property type="match status" value="1"/>
</dbReference>
<evidence type="ECO:0000259" key="5">
    <source>
        <dbReference type="PROSITE" id="PS50110"/>
    </source>
</evidence>
<dbReference type="InterPro" id="IPR039420">
    <property type="entry name" value="WalR-like"/>
</dbReference>
<dbReference type="GO" id="GO:0000160">
    <property type="term" value="P:phosphorelay signal transduction system"/>
    <property type="evidence" value="ECO:0007669"/>
    <property type="project" value="InterPro"/>
</dbReference>
<evidence type="ECO:0000313" key="6">
    <source>
        <dbReference type="EMBL" id="TDO20210.1"/>
    </source>
</evidence>
<evidence type="ECO:0000256" key="2">
    <source>
        <dbReference type="ARBA" id="ARBA00023125"/>
    </source>
</evidence>
<comment type="caution">
    <text evidence="6">The sequence shown here is derived from an EMBL/GenBank/DDBJ whole genome shotgun (WGS) entry which is preliminary data.</text>
</comment>
<dbReference type="InterPro" id="IPR000792">
    <property type="entry name" value="Tscrpt_reg_LuxR_C"/>
</dbReference>
<dbReference type="GO" id="GO:0003677">
    <property type="term" value="F:DNA binding"/>
    <property type="evidence" value="ECO:0007669"/>
    <property type="project" value="UniProtKB-KW"/>
</dbReference>
<accession>A0A4R6ID57</accession>
<dbReference type="InterPro" id="IPR058245">
    <property type="entry name" value="NreC/VraR/RcsB-like_REC"/>
</dbReference>
<feature type="domain" description="Response regulatory" evidence="5">
    <location>
        <begin position="2"/>
        <end position="119"/>
    </location>
</feature>
<dbReference type="SMART" id="SM00421">
    <property type="entry name" value="HTH_LUXR"/>
    <property type="match status" value="1"/>
</dbReference>
<dbReference type="InterPro" id="IPR001789">
    <property type="entry name" value="Sig_transdc_resp-reg_receiver"/>
</dbReference>
<dbReference type="InterPro" id="IPR011006">
    <property type="entry name" value="CheY-like_superfamily"/>
</dbReference>
<dbReference type="PRINTS" id="PR00038">
    <property type="entry name" value="HTHLUXR"/>
</dbReference>
<keyword evidence="1 3" id="KW-0597">Phosphoprotein</keyword>
<dbReference type="SUPFAM" id="SSF46894">
    <property type="entry name" value="C-terminal effector domain of the bipartite response regulators"/>
    <property type="match status" value="1"/>
</dbReference>
<proteinExistence type="predicted"/>
<dbReference type="Pfam" id="PF00196">
    <property type="entry name" value="GerE"/>
    <property type="match status" value="1"/>
</dbReference>
<reference evidence="6 7" key="1">
    <citation type="submission" date="2019-03" db="EMBL/GenBank/DDBJ databases">
        <title>Genomic Encyclopedia of Archaeal and Bacterial Type Strains, Phase II (KMG-II): from individual species to whole genera.</title>
        <authorList>
            <person name="Goeker M."/>
        </authorList>
    </citation>
    <scope>NUCLEOTIDE SEQUENCE [LARGE SCALE GENOMIC DNA]</scope>
    <source>
        <strain evidence="6 7">DSM 19034</strain>
    </source>
</reference>
<protein>
    <submittedName>
        <fullName evidence="6">LuxR family two component transcriptional regulator</fullName>
    </submittedName>
</protein>
<dbReference type="RefSeq" id="WP_133558585.1">
    <property type="nucleotide sequence ID" value="NZ_SNWM01000005.1"/>
</dbReference>
<feature type="modified residue" description="4-aspartylphosphate" evidence="3">
    <location>
        <position position="54"/>
    </location>
</feature>
<feature type="domain" description="HTH luxR-type" evidence="4">
    <location>
        <begin position="143"/>
        <end position="208"/>
    </location>
</feature>
<dbReference type="PANTHER" id="PTHR43214:SF43">
    <property type="entry name" value="TWO-COMPONENT RESPONSE REGULATOR"/>
    <property type="match status" value="1"/>
</dbReference>
<dbReference type="EMBL" id="SNWM01000005">
    <property type="protein sequence ID" value="TDO20210.1"/>
    <property type="molecule type" value="Genomic_DNA"/>
</dbReference>
<gene>
    <name evidence="6" type="ORF">CLV32_3970</name>
</gene>
<dbReference type="PROSITE" id="PS50043">
    <property type="entry name" value="HTH_LUXR_2"/>
    <property type="match status" value="1"/>
</dbReference>
<evidence type="ECO:0000256" key="1">
    <source>
        <dbReference type="ARBA" id="ARBA00022553"/>
    </source>
</evidence>
<dbReference type="CDD" id="cd17535">
    <property type="entry name" value="REC_NarL-like"/>
    <property type="match status" value="1"/>
</dbReference>
<dbReference type="PROSITE" id="PS50110">
    <property type="entry name" value="RESPONSE_REGULATORY"/>
    <property type="match status" value="1"/>
</dbReference>
<keyword evidence="2" id="KW-0238">DNA-binding</keyword>
<dbReference type="OrthoDB" id="9797341at2"/>
<evidence type="ECO:0000313" key="7">
    <source>
        <dbReference type="Proteomes" id="UP000295499"/>
    </source>
</evidence>
<dbReference type="InterPro" id="IPR016032">
    <property type="entry name" value="Sig_transdc_resp-reg_C-effctor"/>
</dbReference>
<evidence type="ECO:0000259" key="4">
    <source>
        <dbReference type="PROSITE" id="PS50043"/>
    </source>
</evidence>
<sequence length="211" mass="23493">MNVLIVEDELIVRDGIKMILEESESIHVAGVAKHGVEALEILACDSSIDIVLTDTKMPVMDGRDLCKNIVLQKIPVKVIILSMLNAEQEVVDAFAAGAKGYMLKSVNPGELIYSLQHVQNGGTYLCSELAMKYFHRLYFGMHGDSRVIELSARETEILSFLAKGLTSTEISDKMFLSRRTVEGYRQELMDKTGSKNTAELIHYAARNKLII</sequence>
<evidence type="ECO:0000256" key="3">
    <source>
        <dbReference type="PROSITE-ProRule" id="PRU00169"/>
    </source>
</evidence>
<dbReference type="PANTHER" id="PTHR43214">
    <property type="entry name" value="TWO-COMPONENT RESPONSE REGULATOR"/>
    <property type="match status" value="1"/>
</dbReference>